<evidence type="ECO:0000256" key="3">
    <source>
        <dbReference type="ARBA" id="ARBA00023274"/>
    </source>
</evidence>
<dbReference type="InterPro" id="IPR012678">
    <property type="entry name" value="Ribosomal_uL23/eL15/eS24_sf"/>
</dbReference>
<evidence type="ECO:0000313" key="5">
    <source>
        <dbReference type="EMBL" id="OGH83256.1"/>
    </source>
</evidence>
<dbReference type="GO" id="GO:0019843">
    <property type="term" value="F:rRNA binding"/>
    <property type="evidence" value="ECO:0007669"/>
    <property type="project" value="UniProtKB-UniRule"/>
</dbReference>
<keyword evidence="4" id="KW-0694">RNA-binding</keyword>
<accession>A0A1F6NGV0</accession>
<dbReference type="STRING" id="1798697.A2373_01530"/>
<dbReference type="NCBIfam" id="NF004363">
    <property type="entry name" value="PRK05738.2-4"/>
    <property type="match status" value="1"/>
</dbReference>
<comment type="function">
    <text evidence="4">One of the early assembly proteins it binds 23S rRNA. One of the proteins that surrounds the polypeptide exit tunnel on the outside of the ribosome. Forms the main docking site for trigger factor binding to the ribosome.</text>
</comment>
<evidence type="ECO:0000313" key="6">
    <source>
        <dbReference type="Proteomes" id="UP000176300"/>
    </source>
</evidence>
<proteinExistence type="inferred from homology"/>
<dbReference type="Proteomes" id="UP000176300">
    <property type="component" value="Unassembled WGS sequence"/>
</dbReference>
<keyword evidence="2 4" id="KW-0689">Ribosomal protein</keyword>
<dbReference type="Pfam" id="PF00276">
    <property type="entry name" value="Ribosomal_L23"/>
    <property type="match status" value="1"/>
</dbReference>
<gene>
    <name evidence="4" type="primary">rplW</name>
    <name evidence="5" type="ORF">A2373_01530</name>
</gene>
<evidence type="ECO:0000256" key="2">
    <source>
        <dbReference type="ARBA" id="ARBA00022980"/>
    </source>
</evidence>
<dbReference type="SUPFAM" id="SSF54189">
    <property type="entry name" value="Ribosomal proteins S24e, L23 and L15e"/>
    <property type="match status" value="1"/>
</dbReference>
<dbReference type="GO" id="GO:0006412">
    <property type="term" value="P:translation"/>
    <property type="evidence" value="ECO:0007669"/>
    <property type="project" value="UniProtKB-UniRule"/>
</dbReference>
<comment type="caution">
    <text evidence="5">The sequence shown here is derived from an EMBL/GenBank/DDBJ whole genome shotgun (WGS) entry which is preliminary data.</text>
</comment>
<organism evidence="5 6">
    <name type="scientific">Candidatus Magasanikbacteria bacterium RIFOXYB1_FULL_40_15</name>
    <dbReference type="NCBI Taxonomy" id="1798697"/>
    <lineage>
        <taxon>Bacteria</taxon>
        <taxon>Candidatus Magasanikiibacteriota</taxon>
    </lineage>
</organism>
<reference evidence="5 6" key="1">
    <citation type="journal article" date="2016" name="Nat. Commun.">
        <title>Thousands of microbial genomes shed light on interconnected biogeochemical processes in an aquifer system.</title>
        <authorList>
            <person name="Anantharaman K."/>
            <person name="Brown C.T."/>
            <person name="Hug L.A."/>
            <person name="Sharon I."/>
            <person name="Castelle C.J."/>
            <person name="Probst A.J."/>
            <person name="Thomas B.C."/>
            <person name="Singh A."/>
            <person name="Wilkins M.J."/>
            <person name="Karaoz U."/>
            <person name="Brodie E.L."/>
            <person name="Williams K.H."/>
            <person name="Hubbard S.S."/>
            <person name="Banfield J.F."/>
        </authorList>
    </citation>
    <scope>NUCLEOTIDE SEQUENCE [LARGE SCALE GENOMIC DNA]</scope>
</reference>
<dbReference type="InterPro" id="IPR013025">
    <property type="entry name" value="Ribosomal_uL23-like"/>
</dbReference>
<comment type="subunit">
    <text evidence="4">Part of the 50S ribosomal subunit. Contacts protein L29, and trigger factor when it is bound to the ribosome.</text>
</comment>
<keyword evidence="4" id="KW-0699">rRNA-binding</keyword>
<dbReference type="InterPro" id="IPR012677">
    <property type="entry name" value="Nucleotide-bd_a/b_plait_sf"/>
</dbReference>
<evidence type="ECO:0000256" key="4">
    <source>
        <dbReference type="HAMAP-Rule" id="MF_01369"/>
    </source>
</evidence>
<keyword evidence="3 4" id="KW-0687">Ribonucleoprotein</keyword>
<comment type="similarity">
    <text evidence="1 4">Belongs to the universal ribosomal protein uL23 family.</text>
</comment>
<dbReference type="HAMAP" id="MF_01369_B">
    <property type="entry name" value="Ribosomal_uL23_B"/>
    <property type="match status" value="1"/>
</dbReference>
<dbReference type="GO" id="GO:0003735">
    <property type="term" value="F:structural constituent of ribosome"/>
    <property type="evidence" value="ECO:0007669"/>
    <property type="project" value="InterPro"/>
</dbReference>
<name>A0A1F6NGV0_9BACT</name>
<dbReference type="Gene3D" id="3.30.70.330">
    <property type="match status" value="1"/>
</dbReference>
<sequence length="93" mass="10535">MSNKILVKPLISEKAAIGEQEGLYVFVVSKDANKYQIKEAVKEVYGETPEKIRVVNVEGKRTYGGKREGKRQDWKKAFVKMPKGKTINIHEGV</sequence>
<dbReference type="EMBL" id="MFQS01000017">
    <property type="protein sequence ID" value="OGH83256.1"/>
    <property type="molecule type" value="Genomic_DNA"/>
</dbReference>
<protein>
    <recommendedName>
        <fullName evidence="4">Large ribosomal subunit protein uL23</fullName>
    </recommendedName>
</protein>
<dbReference type="GO" id="GO:1990904">
    <property type="term" value="C:ribonucleoprotein complex"/>
    <property type="evidence" value="ECO:0007669"/>
    <property type="project" value="UniProtKB-KW"/>
</dbReference>
<evidence type="ECO:0000256" key="1">
    <source>
        <dbReference type="ARBA" id="ARBA00006700"/>
    </source>
</evidence>
<dbReference type="AlphaFoldDB" id="A0A1F6NGV0"/>
<dbReference type="GO" id="GO:0005840">
    <property type="term" value="C:ribosome"/>
    <property type="evidence" value="ECO:0007669"/>
    <property type="project" value="UniProtKB-KW"/>
</dbReference>